<dbReference type="InterPro" id="IPR000644">
    <property type="entry name" value="CBS_dom"/>
</dbReference>
<dbReference type="SUPFAM" id="SSF56176">
    <property type="entry name" value="FAD-binding/transporter-associated domain-like"/>
    <property type="match status" value="1"/>
</dbReference>
<dbReference type="EMBL" id="CP049934">
    <property type="protein sequence ID" value="QIM16634.1"/>
    <property type="molecule type" value="Genomic_DNA"/>
</dbReference>
<dbReference type="InterPro" id="IPR044751">
    <property type="entry name" value="Ion_transp-like_CBS"/>
</dbReference>
<feature type="transmembrane region" description="Helical" evidence="10">
    <location>
        <begin position="93"/>
        <end position="113"/>
    </location>
</feature>
<feature type="domain" description="CBS" evidence="11">
    <location>
        <begin position="276"/>
        <end position="333"/>
    </location>
</feature>
<proteinExistence type="inferred from homology"/>
<organism evidence="12 13">
    <name type="scientific">Leucobacter insecticola</name>
    <dbReference type="NCBI Taxonomy" id="2714934"/>
    <lineage>
        <taxon>Bacteria</taxon>
        <taxon>Bacillati</taxon>
        <taxon>Actinomycetota</taxon>
        <taxon>Actinomycetes</taxon>
        <taxon>Micrococcales</taxon>
        <taxon>Microbacteriaceae</taxon>
        <taxon>Leucobacter</taxon>
    </lineage>
</organism>
<dbReference type="SMART" id="SM01091">
    <property type="entry name" value="CorC_HlyC"/>
    <property type="match status" value="1"/>
</dbReference>
<dbReference type="SUPFAM" id="SSF54631">
    <property type="entry name" value="CBS-domain pair"/>
    <property type="match status" value="1"/>
</dbReference>
<comment type="similarity">
    <text evidence="2">Belongs to the UPF0053 family.</text>
</comment>
<evidence type="ECO:0000256" key="9">
    <source>
        <dbReference type="PROSITE-ProRule" id="PRU00703"/>
    </source>
</evidence>
<keyword evidence="5" id="KW-0677">Repeat</keyword>
<dbReference type="Pfam" id="PF01595">
    <property type="entry name" value="CNNM"/>
    <property type="match status" value="1"/>
</dbReference>
<gene>
    <name evidence="12" type="ORF">G7067_09835</name>
</gene>
<dbReference type="GO" id="GO:0050660">
    <property type="term" value="F:flavin adenine dinucleotide binding"/>
    <property type="evidence" value="ECO:0007669"/>
    <property type="project" value="InterPro"/>
</dbReference>
<evidence type="ECO:0000313" key="12">
    <source>
        <dbReference type="EMBL" id="QIM16634.1"/>
    </source>
</evidence>
<reference evidence="12 13" key="1">
    <citation type="submission" date="2020-03" db="EMBL/GenBank/DDBJ databases">
        <title>Leucobacter sp. nov., isolated from beetles.</title>
        <authorList>
            <person name="Hyun D.-W."/>
            <person name="Bae J.-W."/>
        </authorList>
    </citation>
    <scope>NUCLEOTIDE SEQUENCE [LARGE SCALE GENOMIC DNA]</scope>
    <source>
        <strain evidence="12 13">HDW9B</strain>
    </source>
</reference>
<keyword evidence="8 10" id="KW-0472">Membrane</keyword>
<dbReference type="RefSeq" id="WP_166323859.1">
    <property type="nucleotide sequence ID" value="NZ_CP049934.1"/>
</dbReference>
<evidence type="ECO:0000256" key="4">
    <source>
        <dbReference type="ARBA" id="ARBA00022692"/>
    </source>
</evidence>
<dbReference type="InterPro" id="IPR002550">
    <property type="entry name" value="CNNM"/>
</dbReference>
<evidence type="ECO:0000256" key="2">
    <source>
        <dbReference type="ARBA" id="ARBA00006337"/>
    </source>
</evidence>
<name>A0A6G8FJV2_9MICO</name>
<evidence type="ECO:0000256" key="6">
    <source>
        <dbReference type="ARBA" id="ARBA00022989"/>
    </source>
</evidence>
<evidence type="ECO:0000256" key="10">
    <source>
        <dbReference type="SAM" id="Phobius"/>
    </source>
</evidence>
<evidence type="ECO:0000256" key="1">
    <source>
        <dbReference type="ARBA" id="ARBA00004651"/>
    </source>
</evidence>
<keyword evidence="6 10" id="KW-1133">Transmembrane helix</keyword>
<dbReference type="PANTHER" id="PTHR22777:SF32">
    <property type="entry name" value="UPF0053 INNER MEMBRANE PROTEIN YFJD"/>
    <property type="match status" value="1"/>
</dbReference>
<dbReference type="InterPro" id="IPR046342">
    <property type="entry name" value="CBS_dom_sf"/>
</dbReference>
<dbReference type="GO" id="GO:0005886">
    <property type="term" value="C:plasma membrane"/>
    <property type="evidence" value="ECO:0007669"/>
    <property type="project" value="UniProtKB-SubCell"/>
</dbReference>
<keyword evidence="4 10" id="KW-0812">Transmembrane</keyword>
<dbReference type="AlphaFoldDB" id="A0A6G8FJV2"/>
<dbReference type="PROSITE" id="PS51371">
    <property type="entry name" value="CBS"/>
    <property type="match status" value="2"/>
</dbReference>
<dbReference type="InterPro" id="IPR016169">
    <property type="entry name" value="FAD-bd_PCMH_sub2"/>
</dbReference>
<protein>
    <submittedName>
        <fullName evidence="12">HlyC/CorC family transporter</fullName>
    </submittedName>
</protein>
<feature type="transmembrane region" description="Helical" evidence="10">
    <location>
        <begin position="67"/>
        <end position="86"/>
    </location>
</feature>
<dbReference type="Pfam" id="PF00571">
    <property type="entry name" value="CBS"/>
    <property type="match status" value="2"/>
</dbReference>
<dbReference type="KEGG" id="lins:G7067_09835"/>
<dbReference type="Pfam" id="PF03471">
    <property type="entry name" value="CorC_HlyC"/>
    <property type="match status" value="1"/>
</dbReference>
<dbReference type="Gene3D" id="3.30.465.10">
    <property type="match status" value="1"/>
</dbReference>
<comment type="subcellular location">
    <subcellularLocation>
        <location evidence="1">Cell membrane</location>
        <topology evidence="1">Multi-pass membrane protein</topology>
    </subcellularLocation>
</comment>
<evidence type="ECO:0000256" key="8">
    <source>
        <dbReference type="ARBA" id="ARBA00023136"/>
    </source>
</evidence>
<evidence type="ECO:0000256" key="7">
    <source>
        <dbReference type="ARBA" id="ARBA00023122"/>
    </source>
</evidence>
<sequence>MSGLLVVVLLGAAIVLLAVGGLLAASDAALGVRSRAELLALADESGRGSRAIRAIADDEIGHFNALSFARVLAETLAAVLITLVLAYSLDELWLELVIATLVMTVVTFALVGASPRSFGTHRPDAVIRFSASVVHALRVILGPVATALIRLGNRVAPGRGSGGARFRDEQQLLSMVDQAAEQALLETDDRDYIHSLVEFGETLVREVMVPRIDMVTINAESTVREAFELLIDSRHSRIPVISGEVDDVVGIVYLRDVSRFILRRFDEADTAQVTRIMKPAVFVPEVQRTDKLLRQMQRDSNHLALAVDEYGGISGLVTLEDLIEELLGEISDEHDREEPEITPQDDGSFTVSARLSVEDLGDLFGIELDDDEIDTVGGLVAKHLSRLPEPGDTVTVAGIELTALETERRRQRLLTARARWVGTEPSEEDEQ</sequence>
<dbReference type="SMART" id="SM00116">
    <property type="entry name" value="CBS"/>
    <property type="match status" value="2"/>
</dbReference>
<dbReference type="PANTHER" id="PTHR22777">
    <property type="entry name" value="HEMOLYSIN-RELATED"/>
    <property type="match status" value="1"/>
</dbReference>
<evidence type="ECO:0000259" key="11">
    <source>
        <dbReference type="PROSITE" id="PS51371"/>
    </source>
</evidence>
<evidence type="ECO:0000256" key="3">
    <source>
        <dbReference type="ARBA" id="ARBA00022475"/>
    </source>
</evidence>
<feature type="transmembrane region" description="Helical" evidence="10">
    <location>
        <begin position="125"/>
        <end position="149"/>
    </location>
</feature>
<accession>A0A6G8FJV2</accession>
<feature type="domain" description="CBS" evidence="11">
    <location>
        <begin position="208"/>
        <end position="267"/>
    </location>
</feature>
<keyword evidence="13" id="KW-1185">Reference proteome</keyword>
<dbReference type="InterPro" id="IPR036318">
    <property type="entry name" value="FAD-bd_PCMH-like_sf"/>
</dbReference>
<dbReference type="InterPro" id="IPR005170">
    <property type="entry name" value="Transptr-assoc_dom"/>
</dbReference>
<keyword evidence="3" id="KW-1003">Cell membrane</keyword>
<evidence type="ECO:0000256" key="5">
    <source>
        <dbReference type="ARBA" id="ARBA00022737"/>
    </source>
</evidence>
<keyword evidence="7 9" id="KW-0129">CBS domain</keyword>
<evidence type="ECO:0000313" key="13">
    <source>
        <dbReference type="Proteomes" id="UP000501387"/>
    </source>
</evidence>
<dbReference type="Proteomes" id="UP000501387">
    <property type="component" value="Chromosome"/>
</dbReference>
<dbReference type="CDD" id="cd04590">
    <property type="entry name" value="CBS_pair_CorC_HlyC_assoc"/>
    <property type="match status" value="1"/>
</dbReference>
<dbReference type="Gene3D" id="3.10.580.10">
    <property type="entry name" value="CBS-domain"/>
    <property type="match status" value="1"/>
</dbReference>
<dbReference type="FunFam" id="3.10.580.10:FF:000002">
    <property type="entry name" value="Magnesium/cobalt efflux protein CorC"/>
    <property type="match status" value="1"/>
</dbReference>